<keyword evidence="3" id="KW-1185">Reference proteome</keyword>
<feature type="transmembrane region" description="Helical" evidence="1">
    <location>
        <begin position="47"/>
        <end position="72"/>
    </location>
</feature>
<dbReference type="EMBL" id="GL877405">
    <property type="protein sequence ID" value="ELA48375.1"/>
    <property type="molecule type" value="Genomic_DNA"/>
</dbReference>
<name>L2GZ81_VAVCU</name>
<organism evidence="2 3">
    <name type="scientific">Vavraia culicis (isolate floridensis)</name>
    <name type="common">Microsporidian parasite</name>
    <dbReference type="NCBI Taxonomy" id="948595"/>
    <lineage>
        <taxon>Eukaryota</taxon>
        <taxon>Fungi</taxon>
        <taxon>Fungi incertae sedis</taxon>
        <taxon>Microsporidia</taxon>
        <taxon>Pleistophoridae</taxon>
        <taxon>Vavraia</taxon>
    </lineage>
</organism>
<protein>
    <submittedName>
        <fullName evidence="2">Uncharacterized protein</fullName>
    </submittedName>
</protein>
<sequence>MDNYRKYHIIAGEQRTRICYTVIHGIKVLFFAAFYHDAFANFQGELAILRAIAITLASSNILGWFFICHALLSKNIYQMKVFNLILSLEFFLIITLILDELENISYPEVFVILPIPTLTGLEIIYNCLVIKSAGPEFS</sequence>
<keyword evidence="1" id="KW-1133">Transmembrane helix</keyword>
<accession>L2GZ81</accession>
<reference evidence="3" key="1">
    <citation type="submission" date="2011-03" db="EMBL/GenBank/DDBJ databases">
        <title>The genome sequence of Vavraia culicis strain floridensis.</title>
        <authorList>
            <consortium name="The Broad Institute Genome Sequencing Platform"/>
            <person name="Cuomo C."/>
            <person name="Becnel J."/>
            <person name="Sanscrainte N."/>
            <person name="Young S.K."/>
            <person name="Zeng Q."/>
            <person name="Gargeya S."/>
            <person name="Fitzgerald M."/>
            <person name="Haas B."/>
            <person name="Abouelleil A."/>
            <person name="Alvarado L."/>
            <person name="Arachchi H.M."/>
            <person name="Berlin A."/>
            <person name="Chapman S.B."/>
            <person name="Gearin G."/>
            <person name="Goldberg J."/>
            <person name="Griggs A."/>
            <person name="Gujja S."/>
            <person name="Hansen M."/>
            <person name="Heiman D."/>
            <person name="Howarth C."/>
            <person name="Larimer J."/>
            <person name="Lui A."/>
            <person name="MacDonald P.J.P."/>
            <person name="McCowen C."/>
            <person name="Montmayeur A."/>
            <person name="Murphy C."/>
            <person name="Neiman D."/>
            <person name="Pearson M."/>
            <person name="Priest M."/>
            <person name="Roberts A."/>
            <person name="Saif S."/>
            <person name="Shea T."/>
            <person name="Sisk P."/>
            <person name="Stolte C."/>
            <person name="Sykes S."/>
            <person name="Wortman J."/>
            <person name="Nusbaum C."/>
            <person name="Birren B."/>
        </authorList>
    </citation>
    <scope>NUCLEOTIDE SEQUENCE [LARGE SCALE GENOMIC DNA]</scope>
    <source>
        <strain evidence="3">floridensis</strain>
    </source>
</reference>
<dbReference type="RefSeq" id="XP_008073230.1">
    <property type="nucleotide sequence ID" value="XM_008075039.1"/>
</dbReference>
<dbReference type="VEuPathDB" id="MicrosporidiaDB:VCUG_00211"/>
<keyword evidence="1" id="KW-0812">Transmembrane</keyword>
<evidence type="ECO:0000256" key="1">
    <source>
        <dbReference type="SAM" id="Phobius"/>
    </source>
</evidence>
<proteinExistence type="predicted"/>
<dbReference type="OrthoDB" id="10438376at2759"/>
<gene>
    <name evidence="2" type="ORF">VCUG_00211</name>
</gene>
<feature type="transmembrane region" description="Helical" evidence="1">
    <location>
        <begin position="110"/>
        <end position="130"/>
    </location>
</feature>
<dbReference type="Proteomes" id="UP000011081">
    <property type="component" value="Unassembled WGS sequence"/>
</dbReference>
<evidence type="ECO:0000313" key="3">
    <source>
        <dbReference type="Proteomes" id="UP000011081"/>
    </source>
</evidence>
<dbReference type="GeneID" id="19878101"/>
<evidence type="ECO:0000313" key="2">
    <source>
        <dbReference type="EMBL" id="ELA48375.1"/>
    </source>
</evidence>
<feature type="transmembrane region" description="Helical" evidence="1">
    <location>
        <begin position="18"/>
        <end position="35"/>
    </location>
</feature>
<dbReference type="InParanoid" id="L2GZ81"/>
<feature type="transmembrane region" description="Helical" evidence="1">
    <location>
        <begin position="81"/>
        <end position="98"/>
    </location>
</feature>
<dbReference type="OMA" id="WFFICHA"/>
<dbReference type="HOGENOM" id="CLU_1856802_0_0_1"/>
<dbReference type="AlphaFoldDB" id="L2GZ81"/>
<keyword evidence="1" id="KW-0472">Membrane</keyword>